<dbReference type="AlphaFoldDB" id="A0A5E6Y9P5"/>
<evidence type="ECO:0000313" key="2">
    <source>
        <dbReference type="Proteomes" id="UP000326437"/>
    </source>
</evidence>
<protein>
    <submittedName>
        <fullName evidence="1">Uncharacterized protein</fullName>
    </submittedName>
</protein>
<proteinExistence type="predicted"/>
<accession>A0A5E6Y9P5</accession>
<reference evidence="1 2" key="1">
    <citation type="submission" date="2019-09" db="EMBL/GenBank/DDBJ databases">
        <authorList>
            <person name="Chandra G."/>
            <person name="Truman W A."/>
        </authorList>
    </citation>
    <scope>NUCLEOTIDE SEQUENCE [LARGE SCALE GENOMIC DNA]</scope>
    <source>
        <strain evidence="1">PS685</strain>
    </source>
</reference>
<gene>
    <name evidence="1" type="ORF">PS685_00219</name>
</gene>
<sequence length="55" mass="6101">MKYQPGGIVAKIPMPMVSTKKPPKNQAILFMMFPRQSFVIKQAQNSCRPHTGAAV</sequence>
<dbReference type="EMBL" id="CABVHO010000001">
    <property type="protein sequence ID" value="VVN50196.1"/>
    <property type="molecule type" value="Genomic_DNA"/>
</dbReference>
<name>A0A5E6Y9P5_PSEFL</name>
<evidence type="ECO:0000313" key="1">
    <source>
        <dbReference type="EMBL" id="VVN50196.1"/>
    </source>
</evidence>
<dbReference type="Proteomes" id="UP000326437">
    <property type="component" value="Unassembled WGS sequence"/>
</dbReference>
<organism evidence="1 2">
    <name type="scientific">Pseudomonas fluorescens</name>
    <dbReference type="NCBI Taxonomy" id="294"/>
    <lineage>
        <taxon>Bacteria</taxon>
        <taxon>Pseudomonadati</taxon>
        <taxon>Pseudomonadota</taxon>
        <taxon>Gammaproteobacteria</taxon>
        <taxon>Pseudomonadales</taxon>
        <taxon>Pseudomonadaceae</taxon>
        <taxon>Pseudomonas</taxon>
    </lineage>
</organism>
<dbReference type="RefSeq" id="WP_165446484.1">
    <property type="nucleotide sequence ID" value="NZ_CABVHO010000001.1"/>
</dbReference>